<accession>A0ABV2RF28</accession>
<keyword evidence="2" id="KW-1185">Reference proteome</keyword>
<dbReference type="RefSeq" id="WP_354090148.1">
    <property type="nucleotide sequence ID" value="NZ_JBEPTF010000005.1"/>
</dbReference>
<dbReference type="Proteomes" id="UP001549313">
    <property type="component" value="Unassembled WGS sequence"/>
</dbReference>
<proteinExistence type="predicted"/>
<name>A0ABV2RF28_9CAUL</name>
<gene>
    <name evidence="1" type="ORF">ABIE19_003135</name>
</gene>
<protein>
    <submittedName>
        <fullName evidence="1">Uncharacterized protein</fullName>
    </submittedName>
</protein>
<comment type="caution">
    <text evidence="1">The sequence shown here is derived from an EMBL/GenBank/DDBJ whole genome shotgun (WGS) entry which is preliminary data.</text>
</comment>
<organism evidence="1 2">
    <name type="scientific">Brevundimonas faecalis</name>
    <dbReference type="NCBI Taxonomy" id="947378"/>
    <lineage>
        <taxon>Bacteria</taxon>
        <taxon>Pseudomonadati</taxon>
        <taxon>Pseudomonadota</taxon>
        <taxon>Alphaproteobacteria</taxon>
        <taxon>Caulobacterales</taxon>
        <taxon>Caulobacteraceae</taxon>
        <taxon>Brevundimonas</taxon>
    </lineage>
</organism>
<evidence type="ECO:0000313" key="1">
    <source>
        <dbReference type="EMBL" id="MET4685184.1"/>
    </source>
</evidence>
<dbReference type="EMBL" id="JBEPTF010000005">
    <property type="protein sequence ID" value="MET4685184.1"/>
    <property type="molecule type" value="Genomic_DNA"/>
</dbReference>
<evidence type="ECO:0000313" key="2">
    <source>
        <dbReference type="Proteomes" id="UP001549313"/>
    </source>
</evidence>
<sequence>MAEMSEITPIFERYQEELGRFLLQIQTVRVLDADAFERLESDSQELARLLKNRPSVPKSVLREMRAAMKILRAEAPYMPSEERVMNDMADRVEMTFDLILLSEDHSDRTPGVPRIL</sequence>
<reference evidence="1 2" key="1">
    <citation type="submission" date="2024-06" db="EMBL/GenBank/DDBJ databases">
        <title>Sorghum-associated microbial communities from plants grown in Nebraska, USA.</title>
        <authorList>
            <person name="Schachtman D."/>
        </authorList>
    </citation>
    <scope>NUCLEOTIDE SEQUENCE [LARGE SCALE GENOMIC DNA]</scope>
    <source>
        <strain evidence="1 2">2814</strain>
    </source>
</reference>